<dbReference type="Pfam" id="PF10551">
    <property type="entry name" value="MULE"/>
    <property type="match status" value="1"/>
</dbReference>
<sequence>MEVDLEGRMGNIFWSDARSRRAYGFFCGDAVVFDMTFNMNRYGMVFAPLLGVNIHQQTMLFGCAFITSETTDSFVWLFEEFKKAMPGEPPKIIITDQDVAMSKAILEMFEREEFISLLCLFELLEQDETHCRYKVSERVNSGGTRMKELVHDKDVDKAYYSCKGFEFWGFELLEKSFEDVHGKLTRLVSSRAHIEEEPKERKTDHDRRSCPKLTSL</sequence>
<dbReference type="PANTHER" id="PTHR47718">
    <property type="entry name" value="OS01G0519700 PROTEIN"/>
    <property type="match status" value="1"/>
</dbReference>
<dbReference type="Proteomes" id="UP001054821">
    <property type="component" value="Chromosome 1"/>
</dbReference>
<keyword evidence="4" id="KW-1185">Reference proteome</keyword>
<organism evidence="3 4">
    <name type="scientific">Prunus dulcis</name>
    <name type="common">Almond</name>
    <name type="synonym">Amygdalus dulcis</name>
    <dbReference type="NCBI Taxonomy" id="3755"/>
    <lineage>
        <taxon>Eukaryota</taxon>
        <taxon>Viridiplantae</taxon>
        <taxon>Streptophyta</taxon>
        <taxon>Embryophyta</taxon>
        <taxon>Tracheophyta</taxon>
        <taxon>Spermatophyta</taxon>
        <taxon>Magnoliopsida</taxon>
        <taxon>eudicotyledons</taxon>
        <taxon>Gunneridae</taxon>
        <taxon>Pentapetalae</taxon>
        <taxon>rosids</taxon>
        <taxon>fabids</taxon>
        <taxon>Rosales</taxon>
        <taxon>Rosaceae</taxon>
        <taxon>Amygdaloideae</taxon>
        <taxon>Amygdaleae</taxon>
        <taxon>Prunus</taxon>
    </lineage>
</organism>
<proteinExistence type="predicted"/>
<protein>
    <recommendedName>
        <fullName evidence="2">MULE transposase domain-containing protein</fullName>
    </recommendedName>
</protein>
<name>A0AAD4ZLT3_PRUDU</name>
<dbReference type="InterPro" id="IPR018289">
    <property type="entry name" value="MULE_transposase_dom"/>
</dbReference>
<evidence type="ECO:0000256" key="1">
    <source>
        <dbReference type="SAM" id="MobiDB-lite"/>
    </source>
</evidence>
<evidence type="ECO:0000259" key="2">
    <source>
        <dbReference type="Pfam" id="PF10551"/>
    </source>
</evidence>
<evidence type="ECO:0000313" key="3">
    <source>
        <dbReference type="EMBL" id="KAI5350411.1"/>
    </source>
</evidence>
<reference evidence="3 4" key="1">
    <citation type="journal article" date="2022" name="G3 (Bethesda)">
        <title>Whole-genome sequence and methylome profiling of the almond [Prunus dulcis (Mill.) D.A. Webb] cultivar 'Nonpareil'.</title>
        <authorList>
            <person name="D'Amico-Willman K.M."/>
            <person name="Ouma W.Z."/>
            <person name="Meulia T."/>
            <person name="Sideli G.M."/>
            <person name="Gradziel T.M."/>
            <person name="Fresnedo-Ramirez J."/>
        </authorList>
    </citation>
    <scope>NUCLEOTIDE SEQUENCE [LARGE SCALE GENOMIC DNA]</scope>
    <source>
        <strain evidence="3">Clone GOH B32 T37-40</strain>
    </source>
</reference>
<accession>A0AAD4ZLT3</accession>
<feature type="compositionally biased region" description="Basic and acidic residues" evidence="1">
    <location>
        <begin position="195"/>
        <end position="209"/>
    </location>
</feature>
<dbReference type="AlphaFoldDB" id="A0AAD4ZLT3"/>
<evidence type="ECO:0000313" key="4">
    <source>
        <dbReference type="Proteomes" id="UP001054821"/>
    </source>
</evidence>
<gene>
    <name evidence="3" type="ORF">L3X38_003302</name>
</gene>
<feature type="region of interest" description="Disordered" evidence="1">
    <location>
        <begin position="195"/>
        <end position="216"/>
    </location>
</feature>
<feature type="domain" description="MULE transposase" evidence="2">
    <location>
        <begin position="31"/>
        <end position="124"/>
    </location>
</feature>
<dbReference type="EMBL" id="JAJFAZ020000001">
    <property type="protein sequence ID" value="KAI5350411.1"/>
    <property type="molecule type" value="Genomic_DNA"/>
</dbReference>
<comment type="caution">
    <text evidence="3">The sequence shown here is derived from an EMBL/GenBank/DDBJ whole genome shotgun (WGS) entry which is preliminary data.</text>
</comment>